<feature type="compositionally biased region" description="Basic and acidic residues" evidence="1">
    <location>
        <begin position="436"/>
        <end position="447"/>
    </location>
</feature>
<organism evidence="2">
    <name type="scientific">Ganoderma boninense</name>
    <dbReference type="NCBI Taxonomy" id="34458"/>
    <lineage>
        <taxon>Eukaryota</taxon>
        <taxon>Fungi</taxon>
        <taxon>Dikarya</taxon>
        <taxon>Basidiomycota</taxon>
        <taxon>Agaricomycotina</taxon>
        <taxon>Agaricomycetes</taxon>
        <taxon>Polyporales</taxon>
        <taxon>Polyporaceae</taxon>
        <taxon>Ganoderma</taxon>
    </lineage>
</organism>
<feature type="compositionally biased region" description="Low complexity" evidence="1">
    <location>
        <begin position="390"/>
        <end position="404"/>
    </location>
</feature>
<accession>A0A5K1K6E3</accession>
<feature type="compositionally biased region" description="Polar residues" evidence="1">
    <location>
        <begin position="414"/>
        <end position="423"/>
    </location>
</feature>
<feature type="region of interest" description="Disordered" evidence="1">
    <location>
        <begin position="315"/>
        <end position="350"/>
    </location>
</feature>
<dbReference type="GO" id="GO:0016301">
    <property type="term" value="F:kinase activity"/>
    <property type="evidence" value="ECO:0007669"/>
    <property type="project" value="UniProtKB-KW"/>
</dbReference>
<sequence>MDPDLEEELHQWRSKPLQEHDLPFEDAVDSLYTSEPVIELRQKTPSRWNVCRAGTDEPAVFSYAMLFAHSDDYFTGNLGEPLARGERASVDDSGGDRVFVFIHCMLADLDTNHLPLSEHYASFKCNYAYAFDTFHDKSIWSIMEKLEDYTTGLAGFNPADHPRRGYDAPTEAGLARRFWMRAPMFVRRNRGKCKPAPPSHIHPRVANADRRSSMYNASPARPVVYMYDEETAVFTEVTESDVLLAGDIVMVAFTLYFIIGKAQWFPVIIPGEIVRVSPEPVDAPVEPDDDLYVQISRRRIGSGAETMTVRSTSLEATGNVCPRGDASSTVVQPLPDGHPRPGRSHSTESVSGIALSVAAMEVAEPEPHGPSNPPVSDDDMDDFVFPDPPGTSGSPSLSSSFVHPGDLRDPPPTDSDNSQSSAGPPSARGPGRKRKRDDGEPPRRHTAGDGLGSDEEDGADIAARHTRKSAAKTRR</sequence>
<feature type="region of interest" description="Disordered" evidence="1">
    <location>
        <begin position="362"/>
        <end position="475"/>
    </location>
</feature>
<proteinExistence type="predicted"/>
<name>A0A5K1K6E3_9APHY</name>
<evidence type="ECO:0000313" key="2">
    <source>
        <dbReference type="EMBL" id="VWP01282.1"/>
    </source>
</evidence>
<dbReference type="AlphaFoldDB" id="A0A5K1K6E3"/>
<feature type="compositionally biased region" description="Basic residues" evidence="1">
    <location>
        <begin position="464"/>
        <end position="475"/>
    </location>
</feature>
<keyword evidence="2" id="KW-0418">Kinase</keyword>
<protein>
    <submittedName>
        <fullName evidence="2">CAMK/CAMKL/KIN4 protein kinase</fullName>
    </submittedName>
</protein>
<gene>
    <name evidence="2" type="primary">G4MWY5</name>
</gene>
<reference evidence="2" key="1">
    <citation type="submission" date="2019-10" db="EMBL/GenBank/DDBJ databases">
        <authorList>
            <person name="Nor Muhammad N."/>
        </authorList>
    </citation>
    <scope>NUCLEOTIDE SEQUENCE</scope>
</reference>
<dbReference type="EMBL" id="LR729248">
    <property type="protein sequence ID" value="VWP01282.1"/>
    <property type="molecule type" value="Genomic_DNA"/>
</dbReference>
<keyword evidence="2" id="KW-0808">Transferase</keyword>
<evidence type="ECO:0000256" key="1">
    <source>
        <dbReference type="SAM" id="MobiDB-lite"/>
    </source>
</evidence>